<dbReference type="Proteomes" id="UP000199040">
    <property type="component" value="Unassembled WGS sequence"/>
</dbReference>
<keyword evidence="2" id="KW-0812">Transmembrane</keyword>
<dbReference type="STRING" id="442341.SAMN04487959_11137"/>
<feature type="signal peptide" evidence="3">
    <location>
        <begin position="1"/>
        <end position="26"/>
    </location>
</feature>
<evidence type="ECO:0000256" key="3">
    <source>
        <dbReference type="SAM" id="SignalP"/>
    </source>
</evidence>
<evidence type="ECO:0000313" key="5">
    <source>
        <dbReference type="Proteomes" id="UP000199040"/>
    </source>
</evidence>
<proteinExistence type="predicted"/>
<reference evidence="4 5" key="1">
    <citation type="submission" date="2016-10" db="EMBL/GenBank/DDBJ databases">
        <authorList>
            <person name="de Groot N.N."/>
        </authorList>
    </citation>
    <scope>NUCLEOTIDE SEQUENCE [LARGE SCALE GENOMIC DNA]</scope>
    <source>
        <strain evidence="4 5">CGMCC 1.6848</strain>
    </source>
</reference>
<accession>A0A1I3DHZ0</accession>
<feature type="region of interest" description="Disordered" evidence="1">
    <location>
        <begin position="44"/>
        <end position="68"/>
    </location>
</feature>
<feature type="transmembrane region" description="Helical" evidence="2">
    <location>
        <begin position="112"/>
        <end position="132"/>
    </location>
</feature>
<dbReference type="AlphaFoldDB" id="A0A1I3DHZ0"/>
<keyword evidence="3" id="KW-0732">Signal</keyword>
<evidence type="ECO:0000313" key="4">
    <source>
        <dbReference type="EMBL" id="SFH86364.1"/>
    </source>
</evidence>
<sequence length="254" mass="26644">MFRKLVLSACLIGVVLGMAMTAMQSAGVTPLLLAAERHEVSATPHAAAVPHHGHSHAGQAGHHHDDSAWAPADGAERLGYTAVSNTLAGIGFTALLLVVMNQLRERGRLKMTAGHGLMMGGLCYLAVFVAPSLGLPPEIPGAAAAALESRQLWWLATVVLAAAGLGLLVLTRGWKRGLGLPLLLVPHAWVPAHQGPRFSHPDPQAVAALTELQHEFILASGLTNLAFWLLAGLLSILALRRLTDTAHGHDDVPG</sequence>
<keyword evidence="5" id="KW-1185">Reference proteome</keyword>
<dbReference type="InterPro" id="IPR012666">
    <property type="entry name" value="CbtA_put"/>
</dbReference>
<feature type="chain" id="PRO_5011504316" evidence="3">
    <location>
        <begin position="27"/>
        <end position="254"/>
    </location>
</feature>
<feature type="transmembrane region" description="Helical" evidence="2">
    <location>
        <begin position="152"/>
        <end position="171"/>
    </location>
</feature>
<dbReference type="RefSeq" id="WP_092847653.1">
    <property type="nucleotide sequence ID" value="NZ_FOPY01000011.1"/>
</dbReference>
<evidence type="ECO:0000256" key="1">
    <source>
        <dbReference type="SAM" id="MobiDB-lite"/>
    </source>
</evidence>
<name>A0A1I3DHZ0_9GAMM</name>
<evidence type="ECO:0000256" key="2">
    <source>
        <dbReference type="SAM" id="Phobius"/>
    </source>
</evidence>
<feature type="transmembrane region" description="Helical" evidence="2">
    <location>
        <begin position="78"/>
        <end position="100"/>
    </location>
</feature>
<feature type="transmembrane region" description="Helical" evidence="2">
    <location>
        <begin position="216"/>
        <end position="239"/>
    </location>
</feature>
<protein>
    <submittedName>
        <fullName evidence="4">Cobalt transporter subunit CbtA</fullName>
    </submittedName>
</protein>
<organism evidence="4 5">
    <name type="scientific">Modicisalibacter xianhensis</name>
    <dbReference type="NCBI Taxonomy" id="442341"/>
    <lineage>
        <taxon>Bacteria</taxon>
        <taxon>Pseudomonadati</taxon>
        <taxon>Pseudomonadota</taxon>
        <taxon>Gammaproteobacteria</taxon>
        <taxon>Oceanospirillales</taxon>
        <taxon>Halomonadaceae</taxon>
        <taxon>Modicisalibacter</taxon>
    </lineage>
</organism>
<keyword evidence="2" id="KW-0472">Membrane</keyword>
<keyword evidence="2" id="KW-1133">Transmembrane helix</keyword>
<dbReference type="Pfam" id="PF09490">
    <property type="entry name" value="CbtA"/>
    <property type="match status" value="1"/>
</dbReference>
<dbReference type="EMBL" id="FOPY01000011">
    <property type="protein sequence ID" value="SFH86364.1"/>
    <property type="molecule type" value="Genomic_DNA"/>
</dbReference>
<gene>
    <name evidence="4" type="ORF">SAMN04487959_11137</name>
</gene>